<organism evidence="1 2">
    <name type="scientific">Maricaulis salignorans</name>
    <dbReference type="NCBI Taxonomy" id="144026"/>
    <lineage>
        <taxon>Bacteria</taxon>
        <taxon>Pseudomonadati</taxon>
        <taxon>Pseudomonadota</taxon>
        <taxon>Alphaproteobacteria</taxon>
        <taxon>Maricaulales</taxon>
        <taxon>Maricaulaceae</taxon>
        <taxon>Maricaulis</taxon>
    </lineage>
</organism>
<dbReference type="EMBL" id="FNHG01000014">
    <property type="protein sequence ID" value="SDM56295.1"/>
    <property type="molecule type" value="Genomic_DNA"/>
</dbReference>
<protein>
    <submittedName>
        <fullName evidence="1">Uncharacterized protein</fullName>
    </submittedName>
</protein>
<keyword evidence="2" id="KW-1185">Reference proteome</keyword>
<evidence type="ECO:0000313" key="2">
    <source>
        <dbReference type="Proteomes" id="UP000199759"/>
    </source>
</evidence>
<proteinExistence type="predicted"/>
<dbReference type="Proteomes" id="UP000199759">
    <property type="component" value="Unassembled WGS sequence"/>
</dbReference>
<dbReference type="RefSeq" id="WP_143024119.1">
    <property type="nucleotide sequence ID" value="NZ_FNHG01000014.1"/>
</dbReference>
<gene>
    <name evidence="1" type="ORF">SAMN04488568_11440</name>
</gene>
<dbReference type="STRING" id="144026.SAMN04488568_11440"/>
<dbReference type="OrthoDB" id="7627828at2"/>
<accession>A0A1G9U9S4</accession>
<sequence length="228" mass="25433">MITTTLFDRADLSFDDAGERRDDGYFYKDELALYLEYGLSDRFTLVSRAAWQTVERRRGPDFDSAQGFAATEIGLRGALYSSARQVVSLQAMAVLPGEGENISNQPLGDGGNAWEVRALWGANVADDGFADAQLAYRQRDGVYSDEARLDLTLGWQPARRWHVLAQSFSVWSLDAARPGAPEFEQHKLQVSVGREFGAVECHLGATMTPSGRNTIEERALFVSVWRRF</sequence>
<dbReference type="AlphaFoldDB" id="A0A1G9U9S4"/>
<name>A0A1G9U9S4_9PROT</name>
<reference evidence="1 2" key="1">
    <citation type="submission" date="2016-10" db="EMBL/GenBank/DDBJ databases">
        <authorList>
            <person name="de Groot N.N."/>
        </authorList>
    </citation>
    <scope>NUCLEOTIDE SEQUENCE [LARGE SCALE GENOMIC DNA]</scope>
    <source>
        <strain evidence="1 2">DSM 16077</strain>
    </source>
</reference>
<evidence type="ECO:0000313" key="1">
    <source>
        <dbReference type="EMBL" id="SDM56295.1"/>
    </source>
</evidence>